<name>A0A8H4IY15_9PEZI</name>
<evidence type="ECO:0000313" key="3">
    <source>
        <dbReference type="Proteomes" id="UP000572817"/>
    </source>
</evidence>
<feature type="region of interest" description="Disordered" evidence="1">
    <location>
        <begin position="1"/>
        <end position="110"/>
    </location>
</feature>
<feature type="compositionally biased region" description="Polar residues" evidence="1">
    <location>
        <begin position="20"/>
        <end position="29"/>
    </location>
</feature>
<feature type="compositionally biased region" description="Basic and acidic residues" evidence="1">
    <location>
        <begin position="90"/>
        <end position="110"/>
    </location>
</feature>
<proteinExistence type="predicted"/>
<feature type="compositionally biased region" description="Basic and acidic residues" evidence="1">
    <location>
        <begin position="34"/>
        <end position="44"/>
    </location>
</feature>
<evidence type="ECO:0000313" key="2">
    <source>
        <dbReference type="EMBL" id="KAF4309636.1"/>
    </source>
</evidence>
<dbReference type="OrthoDB" id="529205at2759"/>
<sequence length="110" mass="12370">MSFLRASPLLRPAPTRALRVSNTSRTFSVGPQLRLKEDKERSPEQAEAAKQSQLRKQKEGKGHWHEELASNSEANVKADQDATRVGNHAQHIEELKQEGKEKSEKGEISQ</sequence>
<evidence type="ECO:0008006" key="4">
    <source>
        <dbReference type="Google" id="ProtNLM"/>
    </source>
</evidence>
<feature type="compositionally biased region" description="Basic and acidic residues" evidence="1">
    <location>
        <begin position="56"/>
        <end position="68"/>
    </location>
</feature>
<dbReference type="Proteomes" id="UP000572817">
    <property type="component" value="Unassembled WGS sequence"/>
</dbReference>
<dbReference type="EMBL" id="WWBZ02000016">
    <property type="protein sequence ID" value="KAF4309636.1"/>
    <property type="molecule type" value="Genomic_DNA"/>
</dbReference>
<evidence type="ECO:0000256" key="1">
    <source>
        <dbReference type="SAM" id="MobiDB-lite"/>
    </source>
</evidence>
<accession>A0A8H4IY15</accession>
<gene>
    <name evidence="2" type="ORF">GTA08_BOTSDO01856</name>
</gene>
<keyword evidence="3" id="KW-1185">Reference proteome</keyword>
<protein>
    <recommendedName>
        <fullName evidence="4">Mitochondrial carrier protein pet8 protein</fullName>
    </recommendedName>
</protein>
<organism evidence="2 3">
    <name type="scientific">Botryosphaeria dothidea</name>
    <dbReference type="NCBI Taxonomy" id="55169"/>
    <lineage>
        <taxon>Eukaryota</taxon>
        <taxon>Fungi</taxon>
        <taxon>Dikarya</taxon>
        <taxon>Ascomycota</taxon>
        <taxon>Pezizomycotina</taxon>
        <taxon>Dothideomycetes</taxon>
        <taxon>Dothideomycetes incertae sedis</taxon>
        <taxon>Botryosphaeriales</taxon>
        <taxon>Botryosphaeriaceae</taxon>
        <taxon>Botryosphaeria</taxon>
    </lineage>
</organism>
<comment type="caution">
    <text evidence="2">The sequence shown here is derived from an EMBL/GenBank/DDBJ whole genome shotgun (WGS) entry which is preliminary data.</text>
</comment>
<dbReference type="AlphaFoldDB" id="A0A8H4IY15"/>
<reference evidence="2" key="1">
    <citation type="submission" date="2020-04" db="EMBL/GenBank/DDBJ databases">
        <title>Genome Assembly and Annotation of Botryosphaeria dothidea sdau 11-99, a Latent Pathogen of Apple Fruit Ring Rot in China.</title>
        <authorList>
            <person name="Yu C."/>
            <person name="Diao Y."/>
            <person name="Lu Q."/>
            <person name="Zhao J."/>
            <person name="Cui S."/>
            <person name="Peng C."/>
            <person name="He B."/>
            <person name="Liu H."/>
        </authorList>
    </citation>
    <scope>NUCLEOTIDE SEQUENCE [LARGE SCALE GENOMIC DNA]</scope>
    <source>
        <strain evidence="2">Sdau11-99</strain>
    </source>
</reference>